<dbReference type="Proteomes" id="UP001161247">
    <property type="component" value="Chromosome 2"/>
</dbReference>
<evidence type="ECO:0000256" key="3">
    <source>
        <dbReference type="ARBA" id="ARBA00022589"/>
    </source>
</evidence>
<evidence type="ECO:0000256" key="5">
    <source>
        <dbReference type="ARBA" id="ARBA00023315"/>
    </source>
</evidence>
<dbReference type="EMBL" id="OX459119">
    <property type="protein sequence ID" value="CAI9095723.1"/>
    <property type="molecule type" value="Genomic_DNA"/>
</dbReference>
<dbReference type="GO" id="GO:0016746">
    <property type="term" value="F:acyltransferase activity"/>
    <property type="evidence" value="ECO:0007669"/>
    <property type="project" value="UniProtKB-KW"/>
</dbReference>
<evidence type="ECO:0000313" key="7">
    <source>
        <dbReference type="EMBL" id="CAI9095723.1"/>
    </source>
</evidence>
<protein>
    <submittedName>
        <fullName evidence="7">OLC1v1031719C1</fullName>
    </submittedName>
</protein>
<gene>
    <name evidence="7" type="ORF">OLC1_LOCUS6633</name>
</gene>
<dbReference type="PANTHER" id="PTHR31623">
    <property type="entry name" value="F21J9.9"/>
    <property type="match status" value="1"/>
</dbReference>
<dbReference type="Gene3D" id="3.30.559.10">
    <property type="entry name" value="Chloramphenicol acetyltransferase-like domain"/>
    <property type="match status" value="2"/>
</dbReference>
<evidence type="ECO:0000313" key="8">
    <source>
        <dbReference type="Proteomes" id="UP001161247"/>
    </source>
</evidence>
<dbReference type="PANTHER" id="PTHR31623:SF17">
    <property type="entry name" value="F21J9.9"/>
    <property type="match status" value="1"/>
</dbReference>
<evidence type="ECO:0000256" key="6">
    <source>
        <dbReference type="SAM" id="MobiDB-lite"/>
    </source>
</evidence>
<keyword evidence="4" id="KW-0808">Transferase</keyword>
<organism evidence="7 8">
    <name type="scientific">Oldenlandia corymbosa var. corymbosa</name>
    <dbReference type="NCBI Taxonomy" id="529605"/>
    <lineage>
        <taxon>Eukaryota</taxon>
        <taxon>Viridiplantae</taxon>
        <taxon>Streptophyta</taxon>
        <taxon>Embryophyta</taxon>
        <taxon>Tracheophyta</taxon>
        <taxon>Spermatophyta</taxon>
        <taxon>Magnoliopsida</taxon>
        <taxon>eudicotyledons</taxon>
        <taxon>Gunneridae</taxon>
        <taxon>Pentapetalae</taxon>
        <taxon>asterids</taxon>
        <taxon>lamiids</taxon>
        <taxon>Gentianales</taxon>
        <taxon>Rubiaceae</taxon>
        <taxon>Rubioideae</taxon>
        <taxon>Spermacoceae</taxon>
        <taxon>Hedyotis-Oldenlandia complex</taxon>
        <taxon>Oldenlandia</taxon>
    </lineage>
</organism>
<keyword evidence="5" id="KW-0012">Acyltransferase</keyword>
<dbReference type="Pfam" id="PF02458">
    <property type="entry name" value="Transferase"/>
    <property type="match status" value="1"/>
</dbReference>
<comment type="similarity">
    <text evidence="1">Belongs to the plant acyltransferase family.</text>
</comment>
<comment type="subunit">
    <text evidence="2">Monomer.</text>
</comment>
<keyword evidence="3" id="KW-0017">Alkaloid metabolism</keyword>
<feature type="compositionally biased region" description="Basic and acidic residues" evidence="6">
    <location>
        <begin position="1"/>
        <end position="14"/>
    </location>
</feature>
<evidence type="ECO:0000256" key="2">
    <source>
        <dbReference type="ARBA" id="ARBA00011245"/>
    </source>
</evidence>
<dbReference type="InterPro" id="IPR023213">
    <property type="entry name" value="CAT-like_dom_sf"/>
</dbReference>
<dbReference type="GO" id="GO:0009820">
    <property type="term" value="P:alkaloid metabolic process"/>
    <property type="evidence" value="ECO:0007669"/>
    <property type="project" value="UniProtKB-KW"/>
</dbReference>
<proteinExistence type="inferred from homology"/>
<evidence type="ECO:0000256" key="1">
    <source>
        <dbReference type="ARBA" id="ARBA00009861"/>
    </source>
</evidence>
<accession>A0AAV1CKY7</accession>
<sequence>METAKADIVSRELIKPSSPTPNERKQLKQSLLDQFAPELYIRLVFFYQNQSPTYPSDPSQNTLHLKKSLSECLTKFYPLAGKLSEDHLSIDCDDSGALFVEAKVDAPLFQAVHSAPYESFRQYLPFDPFPPEMFPRNEILLAVQINWFECGGSAIGVCISHKVADFASLVTFMNSWAAINRGESIKFLPDFDIGRNLFPPRDVPFKLPPSELKGKLVGKRFLFTKEKLMELKDLAISSSSVKDPSRVEVVTAFLVNQLIKVARSKKNSDQGEATKIKFLQSVNLRSKISSLKQASKKNEFQFGNVVAVAIASFSTPDDNETQEGFRDDHYCDLVSLARSSIRKVDDDYVWNFLVPFMNNMGTGSTSGTNQQQQQPEMMMPFTSWCRSSTYEADFGWGKPLSVVPAGDPSIPTTMLTSTENEDVIEARIAMLEDEFALFSDELLSLELTGLHF</sequence>
<dbReference type="AlphaFoldDB" id="A0AAV1CKY7"/>
<evidence type="ECO:0000256" key="4">
    <source>
        <dbReference type="ARBA" id="ARBA00022679"/>
    </source>
</evidence>
<name>A0AAV1CKY7_OLDCO</name>
<feature type="region of interest" description="Disordered" evidence="6">
    <location>
        <begin position="1"/>
        <end position="24"/>
    </location>
</feature>
<reference evidence="7" key="1">
    <citation type="submission" date="2023-03" db="EMBL/GenBank/DDBJ databases">
        <authorList>
            <person name="Julca I."/>
        </authorList>
    </citation>
    <scope>NUCLEOTIDE SEQUENCE</scope>
</reference>
<keyword evidence="8" id="KW-1185">Reference proteome</keyword>